<accession>A0A832I305</accession>
<evidence type="ECO:0000256" key="1">
    <source>
        <dbReference type="SAM" id="SignalP"/>
    </source>
</evidence>
<dbReference type="SUPFAM" id="SSF56219">
    <property type="entry name" value="DNase I-like"/>
    <property type="match status" value="1"/>
</dbReference>
<dbReference type="NCBIfam" id="NF012200">
    <property type="entry name" value="choice_anch_D"/>
    <property type="match status" value="1"/>
</dbReference>
<dbReference type="Gene3D" id="2.60.40.4070">
    <property type="match status" value="1"/>
</dbReference>
<keyword evidence="1" id="KW-0732">Signal</keyword>
<evidence type="ECO:0000259" key="2">
    <source>
        <dbReference type="Pfam" id="PF13860"/>
    </source>
</evidence>
<dbReference type="InterPro" id="IPR026444">
    <property type="entry name" value="Secre_tail"/>
</dbReference>
<sequence length="663" mass="69691">MAPERQLRRVAACLAVLAALVTLAPAAHALRIVNYNILNYPGPSVSVRNPHFRTILEPLEPDVVVVQEMTSQAGVDSFRNNVLNVLWPGEWASAPFINGNDTDNALFYRTTKVQFLGGWAWYPNPLNLLRLVNCYRLKPVGYVSEQAEFRVYSQHLKASTGSTNEAQRLAEATGIRDSMNAVPPGTHCILTGDFNIYSGAEPAFTRLLESQADNDGRLYDPLNAPLSNWNSVPSLAALYTQSPCNGVDCASGASTGGLDDRFDMFLPTYNMRDGDGLDLLASTYVPVGNDGLHFNMAITDPPTIPEGAAYADALLKASDHLPIRVDLQLPAKMLVPVAALDFGTAIVGATVTQSLAVTNPAAPPADTLEYSFAIPAGFTAPAGTLAVLPENVASDAIGLDTATPGVKAGTLVVSGNDFDNPTDEVALSGTVLRHAEPSLDSLVAALSDTLDFGDHAAGGFAAALARLHNRGFDALQARLSVNAATLGGPAAARFAITGFSAPTLVSGSAAGWPVTFDDSGAPADSTYRATLTFQSADEALPGAAARPDVVLHLRARVTSGTVSAPVAALPAASRLFAPYPNPLRGSATVRFDLARPAAARVEVFDLAGRRVARLADRAFEPGSYRLEWNGADDAGRPVGAGLYFVRLSGDGVAPSTARLAVMR</sequence>
<dbReference type="AlphaFoldDB" id="A0A832I305"/>
<proteinExistence type="predicted"/>
<feature type="domain" description="FlgD/Vpr Ig-like" evidence="2">
    <location>
        <begin position="586"/>
        <end position="648"/>
    </location>
</feature>
<evidence type="ECO:0000313" key="3">
    <source>
        <dbReference type="EMBL" id="HGZ43498.1"/>
    </source>
</evidence>
<dbReference type="InterPro" id="IPR025965">
    <property type="entry name" value="FlgD/Vpr_Ig-like"/>
</dbReference>
<name>A0A832I305_UNCEI</name>
<dbReference type="EMBL" id="DSQF01000018">
    <property type="protein sequence ID" value="HGZ43498.1"/>
    <property type="molecule type" value="Genomic_DNA"/>
</dbReference>
<reference evidence="3" key="1">
    <citation type="journal article" date="2020" name="mSystems">
        <title>Genome- and Community-Level Interaction Insights into Carbon Utilization and Element Cycling Functions of Hydrothermarchaeota in Hydrothermal Sediment.</title>
        <authorList>
            <person name="Zhou Z."/>
            <person name="Liu Y."/>
            <person name="Xu W."/>
            <person name="Pan J."/>
            <person name="Luo Z.H."/>
            <person name="Li M."/>
        </authorList>
    </citation>
    <scope>NUCLEOTIDE SEQUENCE [LARGE SCALE GENOMIC DNA]</scope>
    <source>
        <strain evidence="3">SpSt-381</strain>
    </source>
</reference>
<dbReference type="Pfam" id="PF13860">
    <property type="entry name" value="FlgD_ig"/>
    <property type="match status" value="1"/>
</dbReference>
<protein>
    <submittedName>
        <fullName evidence="3">Choice-of-anchor D domain-containing protein</fullName>
    </submittedName>
</protein>
<dbReference type="NCBIfam" id="TIGR04183">
    <property type="entry name" value="Por_Secre_tail"/>
    <property type="match status" value="1"/>
</dbReference>
<feature type="signal peptide" evidence="1">
    <location>
        <begin position="1"/>
        <end position="29"/>
    </location>
</feature>
<dbReference type="Gene3D" id="3.60.10.10">
    <property type="entry name" value="Endonuclease/exonuclease/phosphatase"/>
    <property type="match status" value="1"/>
</dbReference>
<gene>
    <name evidence="3" type="ORF">ENR23_08750</name>
</gene>
<dbReference type="InterPro" id="IPR036691">
    <property type="entry name" value="Endo/exonu/phosph_ase_sf"/>
</dbReference>
<feature type="chain" id="PRO_5032752768" evidence="1">
    <location>
        <begin position="30"/>
        <end position="663"/>
    </location>
</feature>
<organism evidence="3">
    <name type="scientific">Eiseniibacteriota bacterium</name>
    <dbReference type="NCBI Taxonomy" id="2212470"/>
    <lineage>
        <taxon>Bacteria</taxon>
        <taxon>Candidatus Eiseniibacteriota</taxon>
    </lineage>
</organism>
<comment type="caution">
    <text evidence="3">The sequence shown here is derived from an EMBL/GenBank/DDBJ whole genome shotgun (WGS) entry which is preliminary data.</text>
</comment>